<reference evidence="1 2" key="1">
    <citation type="submission" date="2019-03" db="EMBL/GenBank/DDBJ databases">
        <title>Paraburkholderia sp. isolated from native Mimosa gymnas in Guartela State Park, Brazil.</title>
        <authorList>
            <person name="Paulitsch F."/>
            <person name="Hungria M."/>
            <person name="Delamuta J.R.M."/>
            <person name="Ribeiro R.A."/>
            <person name="Dall'Agnol R."/>
            <person name="Silva J.S.B."/>
        </authorList>
    </citation>
    <scope>NUCLEOTIDE SEQUENCE [LARGE SCALE GENOMIC DNA]</scope>
    <source>
        <strain evidence="1 2">CNPSo 3008</strain>
    </source>
</reference>
<evidence type="ECO:0000313" key="1">
    <source>
        <dbReference type="EMBL" id="TDG03729.1"/>
    </source>
</evidence>
<dbReference type="AlphaFoldDB" id="A0A4R5L7B2"/>
<gene>
    <name evidence="1" type="ORF">E1N52_32835</name>
</gene>
<organism evidence="1 2">
    <name type="scientific">Paraburkholderia guartelaensis</name>
    <dbReference type="NCBI Taxonomy" id="2546446"/>
    <lineage>
        <taxon>Bacteria</taxon>
        <taxon>Pseudomonadati</taxon>
        <taxon>Pseudomonadota</taxon>
        <taxon>Betaproteobacteria</taxon>
        <taxon>Burkholderiales</taxon>
        <taxon>Burkholderiaceae</taxon>
        <taxon>Paraburkholderia</taxon>
    </lineage>
</organism>
<feature type="non-terminal residue" evidence="1">
    <location>
        <position position="1"/>
    </location>
</feature>
<name>A0A4R5L7B2_9BURK</name>
<dbReference type="EMBL" id="SMOD01000036">
    <property type="protein sequence ID" value="TDG03729.1"/>
    <property type="molecule type" value="Genomic_DNA"/>
</dbReference>
<protein>
    <submittedName>
        <fullName evidence="1">MFS transporter</fullName>
    </submittedName>
</protein>
<dbReference type="Proteomes" id="UP000295606">
    <property type="component" value="Unassembled WGS sequence"/>
</dbReference>
<sequence length="63" mass="6147">AAFGALAGGAGAAQVVAGLSAETAVSTALLLTAAGLAWFVKTDPAHAGVRHTAPARMNESESR</sequence>
<comment type="caution">
    <text evidence="1">The sequence shown here is derived from an EMBL/GenBank/DDBJ whole genome shotgun (WGS) entry which is preliminary data.</text>
</comment>
<accession>A0A4R5L7B2</accession>
<proteinExistence type="predicted"/>
<evidence type="ECO:0000313" key="2">
    <source>
        <dbReference type="Proteomes" id="UP000295606"/>
    </source>
</evidence>